<dbReference type="SUPFAM" id="SSF53335">
    <property type="entry name" value="S-adenosyl-L-methionine-dependent methyltransferases"/>
    <property type="match status" value="1"/>
</dbReference>
<dbReference type="Proteomes" id="UP001142292">
    <property type="component" value="Unassembled WGS sequence"/>
</dbReference>
<dbReference type="CDD" id="cd02440">
    <property type="entry name" value="AdoMet_MTases"/>
    <property type="match status" value="1"/>
</dbReference>
<sequence length="208" mass="22250">MGLWEQRVVPHIVDRTCGIPQLRPLRDLACSGLRGRVVEIGFGSGSNIGLYPSSVTEIVAVEPSDVAWRLSAPRRAESSVPVTRVGLDGARLPLDDASVDTALVTFSLCTIPDVAGALAELCRVLRPGGTVGFAEHGLSPDPAVARWQHRLDGLQQRLFGGCHLTRDIPRLVESGGFTLEHLDQSYLPGPTVSRPWGYLSAGRAALPS</sequence>
<accession>A0ABQ5T0M2</accession>
<dbReference type="GO" id="GO:0032259">
    <property type="term" value="P:methylation"/>
    <property type="evidence" value="ECO:0007669"/>
    <property type="project" value="UniProtKB-KW"/>
</dbReference>
<dbReference type="GO" id="GO:0008168">
    <property type="term" value="F:methyltransferase activity"/>
    <property type="evidence" value="ECO:0007669"/>
    <property type="project" value="UniProtKB-KW"/>
</dbReference>
<dbReference type="InterPro" id="IPR052356">
    <property type="entry name" value="Thiol_S-MT"/>
</dbReference>
<evidence type="ECO:0000313" key="2">
    <source>
        <dbReference type="EMBL" id="GLJ69405.1"/>
    </source>
</evidence>
<protein>
    <submittedName>
        <fullName evidence="2">Methyltransferase</fullName>
    </submittedName>
</protein>
<dbReference type="RefSeq" id="WP_189116559.1">
    <property type="nucleotide sequence ID" value="NZ_BMRK01000001.1"/>
</dbReference>
<keyword evidence="2" id="KW-0489">Methyltransferase</keyword>
<keyword evidence="3" id="KW-1185">Reference proteome</keyword>
<gene>
    <name evidence="2" type="ORF">GCM10017579_34410</name>
</gene>
<dbReference type="Gene3D" id="3.40.50.150">
    <property type="entry name" value="Vaccinia Virus protein VP39"/>
    <property type="match status" value="1"/>
</dbReference>
<reference evidence="2" key="1">
    <citation type="journal article" date="2014" name="Int. J. Syst. Evol. Microbiol.">
        <title>Complete genome of a new Firmicutes species belonging to the dominant human colonic microbiota ('Ruminococcus bicirculans') reveals two chromosomes and a selective capacity to utilize plant glucans.</title>
        <authorList>
            <consortium name="NISC Comparative Sequencing Program"/>
            <person name="Wegmann U."/>
            <person name="Louis P."/>
            <person name="Goesmann A."/>
            <person name="Henrissat B."/>
            <person name="Duncan S.H."/>
            <person name="Flint H.J."/>
        </authorList>
    </citation>
    <scope>NUCLEOTIDE SEQUENCE</scope>
    <source>
        <strain evidence="2">VKM Ac-1246</strain>
    </source>
</reference>
<proteinExistence type="predicted"/>
<feature type="domain" description="Methyltransferase type 11" evidence="1">
    <location>
        <begin position="38"/>
        <end position="131"/>
    </location>
</feature>
<dbReference type="InterPro" id="IPR029063">
    <property type="entry name" value="SAM-dependent_MTases_sf"/>
</dbReference>
<dbReference type="Pfam" id="PF08241">
    <property type="entry name" value="Methyltransf_11"/>
    <property type="match status" value="1"/>
</dbReference>
<dbReference type="EMBL" id="BSEL01000007">
    <property type="protein sequence ID" value="GLJ69405.1"/>
    <property type="molecule type" value="Genomic_DNA"/>
</dbReference>
<evidence type="ECO:0000313" key="3">
    <source>
        <dbReference type="Proteomes" id="UP001142292"/>
    </source>
</evidence>
<organism evidence="2 3">
    <name type="scientific">Nocardioides luteus</name>
    <dbReference type="NCBI Taxonomy" id="1844"/>
    <lineage>
        <taxon>Bacteria</taxon>
        <taxon>Bacillati</taxon>
        <taxon>Actinomycetota</taxon>
        <taxon>Actinomycetes</taxon>
        <taxon>Propionibacteriales</taxon>
        <taxon>Nocardioidaceae</taxon>
        <taxon>Nocardioides</taxon>
    </lineage>
</organism>
<dbReference type="InterPro" id="IPR013216">
    <property type="entry name" value="Methyltransf_11"/>
</dbReference>
<reference evidence="2" key="2">
    <citation type="submission" date="2023-01" db="EMBL/GenBank/DDBJ databases">
        <authorList>
            <person name="Sun Q."/>
            <person name="Evtushenko L."/>
        </authorList>
    </citation>
    <scope>NUCLEOTIDE SEQUENCE</scope>
    <source>
        <strain evidence="2">VKM Ac-1246</strain>
    </source>
</reference>
<keyword evidence="2" id="KW-0808">Transferase</keyword>
<comment type="caution">
    <text evidence="2">The sequence shown here is derived from an EMBL/GenBank/DDBJ whole genome shotgun (WGS) entry which is preliminary data.</text>
</comment>
<dbReference type="PANTHER" id="PTHR45036">
    <property type="entry name" value="METHYLTRANSFERASE LIKE 7B"/>
    <property type="match status" value="1"/>
</dbReference>
<name>A0ABQ5T0M2_9ACTN</name>
<evidence type="ECO:0000259" key="1">
    <source>
        <dbReference type="Pfam" id="PF08241"/>
    </source>
</evidence>
<dbReference type="PANTHER" id="PTHR45036:SF1">
    <property type="entry name" value="METHYLTRANSFERASE LIKE 7A"/>
    <property type="match status" value="1"/>
</dbReference>